<evidence type="ECO:0000256" key="3">
    <source>
        <dbReference type="ARBA" id="ARBA00022448"/>
    </source>
</evidence>
<dbReference type="PANTHER" id="PTHR36838">
    <property type="entry name" value="AUXIN EFFLUX CARRIER FAMILY PROTEIN"/>
    <property type="match status" value="1"/>
</dbReference>
<dbReference type="PANTHER" id="PTHR36838:SF4">
    <property type="entry name" value="AUXIN EFFLUX CARRIER FAMILY PROTEIN"/>
    <property type="match status" value="1"/>
</dbReference>
<protein>
    <submittedName>
        <fullName evidence="9">AEC family transporter</fullName>
    </submittedName>
</protein>
<evidence type="ECO:0000256" key="5">
    <source>
        <dbReference type="ARBA" id="ARBA00022692"/>
    </source>
</evidence>
<comment type="similarity">
    <text evidence="2">Belongs to the auxin efflux carrier (TC 2.A.69) family.</text>
</comment>
<reference evidence="9 10" key="1">
    <citation type="submission" date="2020-07" db="EMBL/GenBank/DDBJ databases">
        <title>Taxonomic revisions and descriptions of new bacterial species based on genomic comparisons in the high-G+C-content subgroup of the family Alcaligenaceae.</title>
        <authorList>
            <person name="Szabo A."/>
            <person name="Felfoldi T."/>
        </authorList>
    </citation>
    <scope>NUCLEOTIDE SEQUENCE [LARGE SCALE GENOMIC DNA]</scope>
    <source>
        <strain evidence="9 10">DSM 25667</strain>
    </source>
</reference>
<evidence type="ECO:0000256" key="8">
    <source>
        <dbReference type="SAM" id="Phobius"/>
    </source>
</evidence>
<gene>
    <name evidence="9" type="ORF">H0A62_11915</name>
</gene>
<evidence type="ECO:0000313" key="10">
    <source>
        <dbReference type="Proteomes" id="UP000554144"/>
    </source>
</evidence>
<evidence type="ECO:0000256" key="7">
    <source>
        <dbReference type="ARBA" id="ARBA00023136"/>
    </source>
</evidence>
<comment type="caution">
    <text evidence="9">The sequence shown here is derived from an EMBL/GenBank/DDBJ whole genome shotgun (WGS) entry which is preliminary data.</text>
</comment>
<name>A0A853H723_9BURK</name>
<feature type="transmembrane region" description="Helical" evidence="8">
    <location>
        <begin position="235"/>
        <end position="255"/>
    </location>
</feature>
<evidence type="ECO:0000256" key="6">
    <source>
        <dbReference type="ARBA" id="ARBA00022989"/>
    </source>
</evidence>
<dbReference type="InterPro" id="IPR038770">
    <property type="entry name" value="Na+/solute_symporter_sf"/>
</dbReference>
<dbReference type="Gene3D" id="1.20.1530.20">
    <property type="match status" value="1"/>
</dbReference>
<feature type="transmembrane region" description="Helical" evidence="8">
    <location>
        <begin position="290"/>
        <end position="310"/>
    </location>
</feature>
<dbReference type="GO" id="GO:0055085">
    <property type="term" value="P:transmembrane transport"/>
    <property type="evidence" value="ECO:0007669"/>
    <property type="project" value="InterPro"/>
</dbReference>
<dbReference type="InterPro" id="IPR004776">
    <property type="entry name" value="Mem_transp_PIN-like"/>
</dbReference>
<feature type="transmembrane region" description="Helical" evidence="8">
    <location>
        <begin position="261"/>
        <end position="281"/>
    </location>
</feature>
<keyword evidence="7 8" id="KW-0472">Membrane</keyword>
<feature type="transmembrane region" description="Helical" evidence="8">
    <location>
        <begin position="50"/>
        <end position="69"/>
    </location>
</feature>
<keyword evidence="6 8" id="KW-1133">Transmembrane helix</keyword>
<organism evidence="9 10">
    <name type="scientific">Pollutimonas harenae</name>
    <dbReference type="NCBI Taxonomy" id="657015"/>
    <lineage>
        <taxon>Bacteria</taxon>
        <taxon>Pseudomonadati</taxon>
        <taxon>Pseudomonadota</taxon>
        <taxon>Betaproteobacteria</taxon>
        <taxon>Burkholderiales</taxon>
        <taxon>Alcaligenaceae</taxon>
        <taxon>Pollutimonas</taxon>
    </lineage>
</organism>
<accession>A0A853H723</accession>
<feature type="transmembrane region" description="Helical" evidence="8">
    <location>
        <begin position="20"/>
        <end position="38"/>
    </location>
</feature>
<dbReference type="Pfam" id="PF03547">
    <property type="entry name" value="Mem_trans"/>
    <property type="match status" value="1"/>
</dbReference>
<dbReference type="Proteomes" id="UP000554144">
    <property type="component" value="Unassembled WGS sequence"/>
</dbReference>
<evidence type="ECO:0000313" key="9">
    <source>
        <dbReference type="EMBL" id="NYT86313.1"/>
    </source>
</evidence>
<keyword evidence="4" id="KW-1003">Cell membrane</keyword>
<feature type="transmembrane region" description="Helical" evidence="8">
    <location>
        <begin position="140"/>
        <end position="160"/>
    </location>
</feature>
<keyword evidence="3" id="KW-0813">Transport</keyword>
<evidence type="ECO:0000256" key="1">
    <source>
        <dbReference type="ARBA" id="ARBA00004651"/>
    </source>
</evidence>
<dbReference type="EMBL" id="JACCEV010000003">
    <property type="protein sequence ID" value="NYT86313.1"/>
    <property type="molecule type" value="Genomic_DNA"/>
</dbReference>
<evidence type="ECO:0000256" key="4">
    <source>
        <dbReference type="ARBA" id="ARBA00022475"/>
    </source>
</evidence>
<keyword evidence="5 8" id="KW-0812">Transmembrane</keyword>
<dbReference type="GO" id="GO:0005886">
    <property type="term" value="C:plasma membrane"/>
    <property type="evidence" value="ECO:0007669"/>
    <property type="project" value="UniProtKB-SubCell"/>
</dbReference>
<feature type="transmembrane region" description="Helical" evidence="8">
    <location>
        <begin position="172"/>
        <end position="192"/>
    </location>
</feature>
<evidence type="ECO:0000256" key="2">
    <source>
        <dbReference type="ARBA" id="ARBA00010145"/>
    </source>
</evidence>
<sequence>MTRLQPNQNPLCFRPFSMSVFLLVLPDFLLIGLGWLLFNRLRFSSEFFHGAEQLVYFVLFPALLFHSITQTPLSLSGTYTLLQASVGVMLFGVAMSWLAMPILRPDPLAHASVAQCGYRFNTYMGLSLAGSLAGSTGQTVMAVLVGFAVPISNIAAVHALARQNGGKALREIVRNPFIIATVLALLCNFLRIPIPAAIDTALSRLGACAIAIGLMCVGATLSLQGARNAGTLMTWIITLRLMVMPLAAIFISWILDLSLVESQILLLFGALPTASSAYVLAARMGGDGRLVAVTMSIGTLLSALTIPFWLMMGSA</sequence>
<comment type="subcellular location">
    <subcellularLocation>
        <location evidence="1">Cell membrane</location>
        <topology evidence="1">Multi-pass membrane protein</topology>
    </subcellularLocation>
</comment>
<dbReference type="AlphaFoldDB" id="A0A853H723"/>
<feature type="transmembrane region" description="Helical" evidence="8">
    <location>
        <begin position="81"/>
        <end position="104"/>
    </location>
</feature>
<keyword evidence="10" id="KW-1185">Reference proteome</keyword>
<proteinExistence type="inferred from homology"/>
<feature type="transmembrane region" description="Helical" evidence="8">
    <location>
        <begin position="204"/>
        <end position="223"/>
    </location>
</feature>